<evidence type="ECO:0000256" key="3">
    <source>
        <dbReference type="PROSITE-ProRule" id="PRU10100"/>
    </source>
</evidence>
<dbReference type="InParanoid" id="W5M3B1"/>
<evidence type="ECO:0000259" key="5">
    <source>
        <dbReference type="Pfam" id="PF17763"/>
    </source>
</evidence>
<dbReference type="PRINTS" id="PR00139">
    <property type="entry name" value="ASNGLNASE"/>
</dbReference>
<protein>
    <recommendedName>
        <fullName evidence="1">asparaginase</fullName>
        <ecNumber evidence="1">3.5.1.1</ecNumber>
    </recommendedName>
</protein>
<reference evidence="6" key="2">
    <citation type="submission" date="2025-08" db="UniProtKB">
        <authorList>
            <consortium name="Ensembl"/>
        </authorList>
    </citation>
    <scope>IDENTIFICATION</scope>
</reference>
<reference evidence="6" key="3">
    <citation type="submission" date="2025-09" db="UniProtKB">
        <authorList>
            <consortium name="Ensembl"/>
        </authorList>
    </citation>
    <scope>IDENTIFICATION</scope>
</reference>
<evidence type="ECO:0000256" key="1">
    <source>
        <dbReference type="ARBA" id="ARBA00012920"/>
    </source>
</evidence>
<dbReference type="Pfam" id="PF17763">
    <property type="entry name" value="Asparaginase_C"/>
    <property type="match status" value="1"/>
</dbReference>
<proteinExistence type="predicted"/>
<dbReference type="InterPro" id="IPR027475">
    <property type="entry name" value="Asparaginase/glutaminase_AS2"/>
</dbReference>
<dbReference type="GO" id="GO:0009066">
    <property type="term" value="P:aspartate family amino acid metabolic process"/>
    <property type="evidence" value="ECO:0007669"/>
    <property type="project" value="UniProtKB-ARBA"/>
</dbReference>
<dbReference type="PANTHER" id="PTHR11707">
    <property type="entry name" value="L-ASPARAGINASE"/>
    <property type="match status" value="1"/>
</dbReference>
<dbReference type="Bgee" id="ENSLOCG00000002445">
    <property type="expression patterns" value="Expressed in bone element and 11 other cell types or tissues"/>
</dbReference>
<dbReference type="PROSITE" id="PS51732">
    <property type="entry name" value="ASN_GLN_ASE_3"/>
    <property type="match status" value="1"/>
</dbReference>
<dbReference type="EMBL" id="AHAT01036957">
    <property type="status" value="NOT_ANNOTATED_CDS"/>
    <property type="molecule type" value="Genomic_DNA"/>
</dbReference>
<sequence>VIFLIHCRIEKHRKPIRYQVEEEEKPIDSSKITPELWDKFASKIQENASKYHGFVLLHGTDTLAYTSSALSFLLQGLKKPVVVTGAQRSLFEPRSDAVDNILGALMIAGCYCQDPALQLVSVLFNHKLFRGNRVTKYDCDSFDAFSSPNAEPLVEMGVTIKVNANPPLDCGESSQPLTPLKVKSFDVRVLRLFPGIQKSYVKSVLAGDGGVILETYGSGNAPDDDWFIDALKAATDRGVLILNCTQVYKGSVRPIYETGTGLEKAGVLSGFDITSEAALTKMLWCLQVTKIPEERKKIMQKSICGEMTVSEQKDPTADRRVVASPEDLPAACLLWEKMLSCDPE</sequence>
<dbReference type="Gene3D" id="3.40.50.1170">
    <property type="entry name" value="L-asparaginase, N-terminal domain"/>
    <property type="match status" value="1"/>
</dbReference>
<dbReference type="Pfam" id="PF00710">
    <property type="entry name" value="Asparaginase"/>
    <property type="match status" value="1"/>
</dbReference>
<dbReference type="InterPro" id="IPR027473">
    <property type="entry name" value="L-asparaginase_C"/>
</dbReference>
<dbReference type="FunFam" id="3.40.50.40:FF:000001">
    <property type="entry name" value="L-asparaginase 1"/>
    <property type="match status" value="1"/>
</dbReference>
<dbReference type="Proteomes" id="UP000018468">
    <property type="component" value="Linkage group LG5"/>
</dbReference>
<dbReference type="CDD" id="cd08963">
    <property type="entry name" value="L-asparaginase_I"/>
    <property type="match status" value="1"/>
</dbReference>
<dbReference type="PIRSF" id="PIRSF001220">
    <property type="entry name" value="L-ASNase_gatD"/>
    <property type="match status" value="1"/>
</dbReference>
<feature type="domain" description="Asparaginase/glutaminase C-terminal" evidence="5">
    <location>
        <begin position="186"/>
        <end position="299"/>
    </location>
</feature>
<accession>W5M3B1</accession>
<dbReference type="InterPro" id="IPR036152">
    <property type="entry name" value="Asp/glu_Ase-like_sf"/>
</dbReference>
<keyword evidence="7" id="KW-1185">Reference proteome</keyword>
<evidence type="ECO:0000256" key="2">
    <source>
        <dbReference type="ARBA" id="ARBA00022801"/>
    </source>
</evidence>
<name>W5M3B1_LEPOC</name>
<evidence type="ECO:0000313" key="6">
    <source>
        <dbReference type="Ensembl" id="ENSLOCP00000002869.1"/>
    </source>
</evidence>
<dbReference type="Ensembl" id="ENSLOCT00000002875.1">
    <property type="protein sequence ID" value="ENSLOCP00000002869.1"/>
    <property type="gene ID" value="ENSLOCG00000002445.1"/>
</dbReference>
<keyword evidence="2" id="KW-0378">Hydrolase</keyword>
<organism evidence="6 7">
    <name type="scientific">Lepisosteus oculatus</name>
    <name type="common">Spotted gar</name>
    <dbReference type="NCBI Taxonomy" id="7918"/>
    <lineage>
        <taxon>Eukaryota</taxon>
        <taxon>Metazoa</taxon>
        <taxon>Chordata</taxon>
        <taxon>Craniata</taxon>
        <taxon>Vertebrata</taxon>
        <taxon>Euteleostomi</taxon>
        <taxon>Actinopterygii</taxon>
        <taxon>Neopterygii</taxon>
        <taxon>Holostei</taxon>
        <taxon>Semionotiformes</taxon>
        <taxon>Lepisosteidae</taxon>
        <taxon>Lepisosteus</taxon>
    </lineage>
</organism>
<dbReference type="SMART" id="SM00870">
    <property type="entry name" value="Asparaginase"/>
    <property type="match status" value="1"/>
</dbReference>
<reference evidence="7" key="1">
    <citation type="submission" date="2011-12" db="EMBL/GenBank/DDBJ databases">
        <title>The Draft Genome of Lepisosteus oculatus.</title>
        <authorList>
            <consortium name="The Broad Institute Genome Assembly &amp; Analysis Group"/>
            <consortium name="Computational R&amp;D Group"/>
            <consortium name="and Sequencing Platform"/>
            <person name="Di Palma F."/>
            <person name="Alfoldi J."/>
            <person name="Johnson J."/>
            <person name="Berlin A."/>
            <person name="Gnerre S."/>
            <person name="Jaffe D."/>
            <person name="MacCallum I."/>
            <person name="Young S."/>
            <person name="Walker B.J."/>
            <person name="Lander E.S."/>
            <person name="Lindblad-Toh K."/>
        </authorList>
    </citation>
    <scope>NUCLEOTIDE SEQUENCE [LARGE SCALE GENOMIC DNA]</scope>
</reference>
<evidence type="ECO:0000259" key="4">
    <source>
        <dbReference type="Pfam" id="PF00710"/>
    </source>
</evidence>
<dbReference type="InterPro" id="IPR006034">
    <property type="entry name" value="Asparaginase/glutaminase-like"/>
</dbReference>
<dbReference type="InterPro" id="IPR037152">
    <property type="entry name" value="L-asparaginase_N_sf"/>
</dbReference>
<dbReference type="InterPro" id="IPR027474">
    <property type="entry name" value="L-asparaginase_N"/>
</dbReference>
<dbReference type="PANTHER" id="PTHR11707:SF28">
    <property type="entry name" value="60 KDA LYSOPHOSPHOLIPASE"/>
    <property type="match status" value="1"/>
</dbReference>
<feature type="active site" evidence="3">
    <location>
        <position position="60"/>
    </location>
</feature>
<dbReference type="EC" id="3.5.1.1" evidence="1"/>
<dbReference type="PROSITE" id="PS00917">
    <property type="entry name" value="ASN_GLN_ASE_2"/>
    <property type="match status" value="1"/>
</dbReference>
<dbReference type="STRING" id="7918.ENSLOCP00000002869"/>
<dbReference type="GO" id="GO:0004067">
    <property type="term" value="F:asparaginase activity"/>
    <property type="evidence" value="ECO:0000318"/>
    <property type="project" value="GO_Central"/>
</dbReference>
<dbReference type="GeneTree" id="ENSGT00390000001610"/>
<dbReference type="InterPro" id="IPR041725">
    <property type="entry name" value="L-asparaginase_I"/>
</dbReference>
<dbReference type="InterPro" id="IPR040919">
    <property type="entry name" value="Asparaginase_C"/>
</dbReference>
<dbReference type="AlphaFoldDB" id="W5M3B1"/>
<dbReference type="PIRSF" id="PIRSF500176">
    <property type="entry name" value="L_ASNase"/>
    <property type="match status" value="1"/>
</dbReference>
<dbReference type="SUPFAM" id="SSF53774">
    <property type="entry name" value="Glutaminase/Asparaginase"/>
    <property type="match status" value="1"/>
</dbReference>
<evidence type="ECO:0000313" key="7">
    <source>
        <dbReference type="Proteomes" id="UP000018468"/>
    </source>
</evidence>
<dbReference type="Gene3D" id="3.40.50.40">
    <property type="match status" value="1"/>
</dbReference>
<dbReference type="eggNOG" id="KOG0503">
    <property type="taxonomic scope" value="Eukaryota"/>
</dbReference>
<dbReference type="OMA" id="CMFGPTS"/>
<feature type="domain" description="L-asparaginase N-terminal" evidence="4">
    <location>
        <begin position="21"/>
        <end position="166"/>
    </location>
</feature>
<dbReference type="HOGENOM" id="CLU_019134_2_3_1"/>